<gene>
    <name evidence="1" type="ORF">I6U48_07460</name>
</gene>
<proteinExistence type="predicted"/>
<keyword evidence="2" id="KW-1185">Reference proteome</keyword>
<organism evidence="1 2">
    <name type="scientific">Clostridium thailandense</name>
    <dbReference type="NCBI Taxonomy" id="2794346"/>
    <lineage>
        <taxon>Bacteria</taxon>
        <taxon>Bacillati</taxon>
        <taxon>Bacillota</taxon>
        <taxon>Clostridia</taxon>
        <taxon>Eubacteriales</taxon>
        <taxon>Clostridiaceae</taxon>
        <taxon>Clostridium</taxon>
    </lineage>
</organism>
<evidence type="ECO:0000313" key="2">
    <source>
        <dbReference type="Proteomes" id="UP000694308"/>
    </source>
</evidence>
<dbReference type="Proteomes" id="UP000694308">
    <property type="component" value="Unassembled WGS sequence"/>
</dbReference>
<accession>A0A949TSX2</accession>
<dbReference type="AlphaFoldDB" id="A0A949TSX2"/>
<dbReference type="RefSeq" id="WP_218319789.1">
    <property type="nucleotide sequence ID" value="NZ_JAEEGC010000032.1"/>
</dbReference>
<reference evidence="1" key="1">
    <citation type="submission" date="2020-12" db="EMBL/GenBank/DDBJ databases">
        <title>Clostridium thailandense sp. nov., a novel acetogenic bacterium isolated from peat land soil in Thailand.</title>
        <authorList>
            <person name="Chaikitkaew S."/>
            <person name="Birkeland N.K."/>
        </authorList>
    </citation>
    <scope>NUCLEOTIDE SEQUENCE</scope>
    <source>
        <strain evidence="1">PL3</strain>
    </source>
</reference>
<comment type="caution">
    <text evidence="1">The sequence shown here is derived from an EMBL/GenBank/DDBJ whole genome shotgun (WGS) entry which is preliminary data.</text>
</comment>
<protein>
    <submittedName>
        <fullName evidence="1">Uncharacterized protein</fullName>
    </submittedName>
</protein>
<sequence>MKALSEILNCNGTLVIENRNWDKVIKENKRFTVYDKISYKGIDYIPLYHWMLNGMEQKAKVEILLQEINKNGSVSLYNSELTFTPFTHESLINMMKDINLEITKDTYNIDNDWYYLYAKKIK</sequence>
<dbReference type="EMBL" id="JAEEGC010000032">
    <property type="protein sequence ID" value="MBV7272756.1"/>
    <property type="molecule type" value="Genomic_DNA"/>
</dbReference>
<evidence type="ECO:0000313" key="1">
    <source>
        <dbReference type="EMBL" id="MBV7272756.1"/>
    </source>
</evidence>
<name>A0A949TSX2_9CLOT</name>